<dbReference type="PANTHER" id="PTHR46117:SF3">
    <property type="entry name" value="FI24210P1"/>
    <property type="match status" value="1"/>
</dbReference>
<evidence type="ECO:0000313" key="7">
    <source>
        <dbReference type="EMBL" id="KAF2761951.1"/>
    </source>
</evidence>
<dbReference type="OrthoDB" id="690068at2759"/>
<dbReference type="GeneID" id="54480731"/>
<dbReference type="SMART" id="SM00353">
    <property type="entry name" value="HLH"/>
    <property type="match status" value="1"/>
</dbReference>
<evidence type="ECO:0000256" key="1">
    <source>
        <dbReference type="ARBA" id="ARBA00004123"/>
    </source>
</evidence>
<feature type="domain" description="BHLH" evidence="6">
    <location>
        <begin position="332"/>
        <end position="438"/>
    </location>
</feature>
<dbReference type="InterPro" id="IPR011598">
    <property type="entry name" value="bHLH_dom"/>
</dbReference>
<dbReference type="PROSITE" id="PS50888">
    <property type="entry name" value="BHLH"/>
    <property type="match status" value="1"/>
</dbReference>
<keyword evidence="3" id="KW-0804">Transcription</keyword>
<evidence type="ECO:0000256" key="5">
    <source>
        <dbReference type="SAM" id="MobiDB-lite"/>
    </source>
</evidence>
<proteinExistence type="predicted"/>
<feature type="compositionally biased region" description="Polar residues" evidence="5">
    <location>
        <begin position="79"/>
        <end position="98"/>
    </location>
</feature>
<accession>A0A6A6WJZ0</accession>
<dbReference type="GO" id="GO:0000981">
    <property type="term" value="F:DNA-binding transcription factor activity, RNA polymerase II-specific"/>
    <property type="evidence" value="ECO:0007669"/>
    <property type="project" value="TreeGrafter"/>
</dbReference>
<dbReference type="PANTHER" id="PTHR46117">
    <property type="entry name" value="FI24210P1"/>
    <property type="match status" value="1"/>
</dbReference>
<dbReference type="InterPro" id="IPR051732">
    <property type="entry name" value="USF"/>
</dbReference>
<feature type="region of interest" description="Disordered" evidence="5">
    <location>
        <begin position="210"/>
        <end position="282"/>
    </location>
</feature>
<protein>
    <recommendedName>
        <fullName evidence="6">BHLH domain-containing protein</fullName>
    </recommendedName>
</protein>
<feature type="compositionally biased region" description="Acidic residues" evidence="5">
    <location>
        <begin position="552"/>
        <end position="562"/>
    </location>
</feature>
<dbReference type="GO" id="GO:0005634">
    <property type="term" value="C:nucleus"/>
    <property type="evidence" value="ECO:0007669"/>
    <property type="project" value="UniProtKB-SubCell"/>
</dbReference>
<evidence type="ECO:0000259" key="6">
    <source>
        <dbReference type="PROSITE" id="PS50888"/>
    </source>
</evidence>
<dbReference type="Proteomes" id="UP000799437">
    <property type="component" value="Unassembled WGS sequence"/>
</dbReference>
<dbReference type="GO" id="GO:0046983">
    <property type="term" value="F:protein dimerization activity"/>
    <property type="evidence" value="ECO:0007669"/>
    <property type="project" value="InterPro"/>
</dbReference>
<evidence type="ECO:0000313" key="8">
    <source>
        <dbReference type="Proteomes" id="UP000799437"/>
    </source>
</evidence>
<sequence>MPIASDTLFHLPSYSSSTAQKGTPIPDRLDYSSDDGLDVDIFNQDMAGSTSPFIKDEPFEMSFNSRFASNNGFDMEHQYSGQQFGQSPNSGSVNPSELQMSGSGMNNFSSHMSSSYIMGQANIGDDELLDLGNLDDPNPHFSNFNEQQRNQHFIPNNGGPVSMTYSHTPEGAPIQSPFASGSFNYGHFQSSQRPGHHLGVATQGANMNNTAFARPRMPSNLDRKPSDSRSPMTPSKGFGELHIGTPGSSSVSSHAHPFMGHRPTHQRAQSQVEHVTPGSAGSYLDSPLQSPYGVSMGHPQPLQEVMSGKHSSLPNKVEGNSAYQSQEAKRKKRRESHNAVERRRRDNINERIHDLSRLVPTHRLEDEKVRKHIHNNGPLSPTIAASGISPPHATSLLAGGTGRRAAGNITTGLPLEDKDKGPNKGDILNGAVSWTRDLMWMLNEKVRREEELKVLIEKLGGTWPYQYNEEEQRMRSELIKAVDVNGTESFTYSRGHGSGLRVPGHTNVAGEPLDGSPNALSPGFQSGGSGSNSGQPQYWPDDNNRGSFSLKEEDEFGTMELS</sequence>
<comment type="subcellular location">
    <subcellularLocation>
        <location evidence="1">Nucleus</location>
    </subcellularLocation>
</comment>
<evidence type="ECO:0000256" key="4">
    <source>
        <dbReference type="ARBA" id="ARBA00023242"/>
    </source>
</evidence>
<keyword evidence="2" id="KW-0805">Transcription regulation</keyword>
<dbReference type="Pfam" id="PF00010">
    <property type="entry name" value="HLH"/>
    <property type="match status" value="1"/>
</dbReference>
<dbReference type="GO" id="GO:0000978">
    <property type="term" value="F:RNA polymerase II cis-regulatory region sequence-specific DNA binding"/>
    <property type="evidence" value="ECO:0007669"/>
    <property type="project" value="TreeGrafter"/>
</dbReference>
<organism evidence="7 8">
    <name type="scientific">Pseudovirgaria hyperparasitica</name>
    <dbReference type="NCBI Taxonomy" id="470096"/>
    <lineage>
        <taxon>Eukaryota</taxon>
        <taxon>Fungi</taxon>
        <taxon>Dikarya</taxon>
        <taxon>Ascomycota</taxon>
        <taxon>Pezizomycotina</taxon>
        <taxon>Dothideomycetes</taxon>
        <taxon>Dothideomycetes incertae sedis</taxon>
        <taxon>Acrospermales</taxon>
        <taxon>Acrospermaceae</taxon>
        <taxon>Pseudovirgaria</taxon>
    </lineage>
</organism>
<evidence type="ECO:0000256" key="2">
    <source>
        <dbReference type="ARBA" id="ARBA00023015"/>
    </source>
</evidence>
<name>A0A6A6WJZ0_9PEZI</name>
<feature type="region of interest" description="Disordered" evidence="5">
    <location>
        <begin position="490"/>
        <end position="562"/>
    </location>
</feature>
<feature type="region of interest" description="Disordered" evidence="5">
    <location>
        <begin position="74"/>
        <end position="98"/>
    </location>
</feature>
<dbReference type="SUPFAM" id="SSF47459">
    <property type="entry name" value="HLH, helix-loop-helix DNA-binding domain"/>
    <property type="match status" value="1"/>
</dbReference>
<dbReference type="CDD" id="cd11387">
    <property type="entry name" value="bHLHzip_USF_MITF"/>
    <property type="match status" value="1"/>
</dbReference>
<keyword evidence="8" id="KW-1185">Reference proteome</keyword>
<gene>
    <name evidence="7" type="ORF">EJ05DRAFT_190210</name>
</gene>
<dbReference type="RefSeq" id="XP_033604402.1">
    <property type="nucleotide sequence ID" value="XM_033739677.1"/>
</dbReference>
<feature type="region of interest" description="Disordered" evidence="5">
    <location>
        <begin position="296"/>
        <end position="346"/>
    </location>
</feature>
<dbReference type="EMBL" id="ML996566">
    <property type="protein sequence ID" value="KAF2761951.1"/>
    <property type="molecule type" value="Genomic_DNA"/>
</dbReference>
<feature type="compositionally biased region" description="Basic and acidic residues" evidence="5">
    <location>
        <begin position="336"/>
        <end position="346"/>
    </location>
</feature>
<dbReference type="InterPro" id="IPR036638">
    <property type="entry name" value="HLH_DNA-bd_sf"/>
</dbReference>
<evidence type="ECO:0000256" key="3">
    <source>
        <dbReference type="ARBA" id="ARBA00023163"/>
    </source>
</evidence>
<keyword evidence="4" id="KW-0539">Nucleus</keyword>
<reference evidence="7" key="1">
    <citation type="journal article" date="2020" name="Stud. Mycol.">
        <title>101 Dothideomycetes genomes: a test case for predicting lifestyles and emergence of pathogens.</title>
        <authorList>
            <person name="Haridas S."/>
            <person name="Albert R."/>
            <person name="Binder M."/>
            <person name="Bloem J."/>
            <person name="Labutti K."/>
            <person name="Salamov A."/>
            <person name="Andreopoulos B."/>
            <person name="Baker S."/>
            <person name="Barry K."/>
            <person name="Bills G."/>
            <person name="Bluhm B."/>
            <person name="Cannon C."/>
            <person name="Castanera R."/>
            <person name="Culley D."/>
            <person name="Daum C."/>
            <person name="Ezra D."/>
            <person name="Gonzalez J."/>
            <person name="Henrissat B."/>
            <person name="Kuo A."/>
            <person name="Liang C."/>
            <person name="Lipzen A."/>
            <person name="Lutzoni F."/>
            <person name="Magnuson J."/>
            <person name="Mondo S."/>
            <person name="Nolan M."/>
            <person name="Ohm R."/>
            <person name="Pangilinan J."/>
            <person name="Park H.-J."/>
            <person name="Ramirez L."/>
            <person name="Alfaro M."/>
            <person name="Sun H."/>
            <person name="Tritt A."/>
            <person name="Yoshinaga Y."/>
            <person name="Zwiers L.-H."/>
            <person name="Turgeon B."/>
            <person name="Goodwin S."/>
            <person name="Spatafora J."/>
            <person name="Crous P."/>
            <person name="Grigoriev I."/>
        </authorList>
    </citation>
    <scope>NUCLEOTIDE SEQUENCE</scope>
    <source>
        <strain evidence="7">CBS 121739</strain>
    </source>
</reference>
<dbReference type="AlphaFoldDB" id="A0A6A6WJZ0"/>
<dbReference type="Gene3D" id="4.10.280.10">
    <property type="entry name" value="Helix-loop-helix DNA-binding domain"/>
    <property type="match status" value="1"/>
</dbReference>